<evidence type="ECO:0000313" key="1">
    <source>
        <dbReference type="EMBL" id="KAL2744824.1"/>
    </source>
</evidence>
<protein>
    <recommendedName>
        <fullName evidence="3">FHA domain-containing protein</fullName>
    </recommendedName>
</protein>
<proteinExistence type="predicted"/>
<evidence type="ECO:0000313" key="2">
    <source>
        <dbReference type="Proteomes" id="UP001607303"/>
    </source>
</evidence>
<gene>
    <name evidence="1" type="ORF">V1477_007366</name>
</gene>
<keyword evidence="2" id="KW-1185">Reference proteome</keyword>
<dbReference type="AlphaFoldDB" id="A0ABD2CJE6"/>
<name>A0ABD2CJE6_VESMC</name>
<dbReference type="Proteomes" id="UP001607303">
    <property type="component" value="Unassembled WGS sequence"/>
</dbReference>
<evidence type="ECO:0008006" key="3">
    <source>
        <dbReference type="Google" id="ProtNLM"/>
    </source>
</evidence>
<sequence>MSDIIIYLHYLFSITCGECLLRDLRCVLVKIQSKTEPVTVGPLILSSGNIERMSDIIIYLHYLFSITCGECLLRDLRFVLVEIQSKTEPVTVGPLILSSRNIERMSDIIIYLHYLFSITCGECLLRDLRCVLVEIRSKTEPVTVGKLILSSRNIERMSDIIIYLHYLFSITCGECLLKDLRCVLVEIQSKTEPVTVSSLILSSRNIERTSDNNILTLTLCYYLWRMRTTRTTIKTEPLIVKVGRTLDFVVVSRSSVSPLHNLILKRNKSYRILKGRNIERTSDNNILTLTLCYYSWRMRTTRTTIKTEPLIVKDGRTLDFVVVSRSSVSPLHNLILKRNNSYRILKERNIERTSDNNILTLTLCYYSWRMRTTRTTMCTLRNSKQD</sequence>
<dbReference type="EMBL" id="JAYRBN010000050">
    <property type="protein sequence ID" value="KAL2744824.1"/>
    <property type="molecule type" value="Genomic_DNA"/>
</dbReference>
<organism evidence="1 2">
    <name type="scientific">Vespula maculifrons</name>
    <name type="common">Eastern yellow jacket</name>
    <name type="synonym">Wasp</name>
    <dbReference type="NCBI Taxonomy" id="7453"/>
    <lineage>
        <taxon>Eukaryota</taxon>
        <taxon>Metazoa</taxon>
        <taxon>Ecdysozoa</taxon>
        <taxon>Arthropoda</taxon>
        <taxon>Hexapoda</taxon>
        <taxon>Insecta</taxon>
        <taxon>Pterygota</taxon>
        <taxon>Neoptera</taxon>
        <taxon>Endopterygota</taxon>
        <taxon>Hymenoptera</taxon>
        <taxon>Apocrita</taxon>
        <taxon>Aculeata</taxon>
        <taxon>Vespoidea</taxon>
        <taxon>Vespidae</taxon>
        <taxon>Vespinae</taxon>
        <taxon>Vespula</taxon>
    </lineage>
</organism>
<comment type="caution">
    <text evidence="1">The sequence shown here is derived from an EMBL/GenBank/DDBJ whole genome shotgun (WGS) entry which is preliminary data.</text>
</comment>
<accession>A0ABD2CJE6</accession>
<reference evidence="1 2" key="1">
    <citation type="journal article" date="2024" name="Ann. Entomol. Soc. Am.">
        <title>Genomic analyses of the southern and eastern yellowjacket wasps (Hymenoptera: Vespidae) reveal evolutionary signatures of social life.</title>
        <authorList>
            <person name="Catto M.A."/>
            <person name="Caine P.B."/>
            <person name="Orr S.E."/>
            <person name="Hunt B.G."/>
            <person name="Goodisman M.A.D."/>
        </authorList>
    </citation>
    <scope>NUCLEOTIDE SEQUENCE [LARGE SCALE GENOMIC DNA]</scope>
    <source>
        <strain evidence="1">232</strain>
        <tissue evidence="1">Head and thorax</tissue>
    </source>
</reference>